<reference evidence="3 4" key="1">
    <citation type="journal article" date="2016" name="Front. Microbiol.">
        <title>Genomic Resource of Rice Seed Associated Bacteria.</title>
        <authorList>
            <person name="Midha S."/>
            <person name="Bansal K."/>
            <person name="Sharma S."/>
            <person name="Kumar N."/>
            <person name="Patil P.P."/>
            <person name="Chaudhry V."/>
            <person name="Patil P.B."/>
        </authorList>
    </citation>
    <scope>NUCLEOTIDE SEQUENCE [LARGE SCALE GENOMIC DNA]</scope>
    <source>
        <strain evidence="3 4">NS331</strain>
    </source>
</reference>
<evidence type="ECO:0000256" key="2">
    <source>
        <dbReference type="SAM" id="Phobius"/>
    </source>
</evidence>
<dbReference type="OrthoDB" id="5298497at2"/>
<evidence type="ECO:0000313" key="4">
    <source>
        <dbReference type="Proteomes" id="UP000072741"/>
    </source>
</evidence>
<feature type="region of interest" description="Disordered" evidence="1">
    <location>
        <begin position="193"/>
        <end position="220"/>
    </location>
</feature>
<sequence length="322" mass="34743">MPIALRQRVETWLLARRPPSDQLTLTQRQVYILPTRAGLMLAATLLVLLVAAINYQLNLGYLLTFLIAGCVAAGMHVGHATLRGLQLHLLPPLPGHAGAAATLRVVMHNPGRRTRFGIGLAVRGSGHWAWTDVPAQGEATVDIAFLPPRRGLHAVPTLTAETRFPMGAFRVWTVWRPAAQLLVWPAPEVGAPPLPTGPADADNTSPARRQAGGSGFEGVRAYQRGDPLRQLVWKRVARAQAAGSEELVSRDSQQSSRHSLWLDAAATGLPDAEARLSRLAAWVLQADRLELDYGLRIGGRSLGPARGEAHRRACLEALALAP</sequence>
<feature type="transmembrane region" description="Helical" evidence="2">
    <location>
        <begin position="37"/>
        <end position="55"/>
    </location>
</feature>
<keyword evidence="2" id="KW-0812">Transmembrane</keyword>
<comment type="caution">
    <text evidence="3">The sequence shown here is derived from an EMBL/GenBank/DDBJ whole genome shotgun (WGS) entry which is preliminary data.</text>
</comment>
<gene>
    <name evidence="3" type="ORF">NS331_19175</name>
</gene>
<organism evidence="3 4">
    <name type="scientific">Pseudacidovorax intermedius</name>
    <dbReference type="NCBI Taxonomy" id="433924"/>
    <lineage>
        <taxon>Bacteria</taxon>
        <taxon>Pseudomonadati</taxon>
        <taxon>Pseudomonadota</taxon>
        <taxon>Betaproteobacteria</taxon>
        <taxon>Burkholderiales</taxon>
        <taxon>Comamonadaceae</taxon>
        <taxon>Pseudacidovorax</taxon>
    </lineage>
</organism>
<name>A0A147GPA0_9BURK</name>
<protein>
    <submittedName>
        <fullName evidence="3">Uncharacterized protein</fullName>
    </submittedName>
</protein>
<dbReference type="PANTHER" id="PTHR34351:SF1">
    <property type="entry name" value="SLR1927 PROTEIN"/>
    <property type="match status" value="1"/>
</dbReference>
<dbReference type="EMBL" id="LDSL01000130">
    <property type="protein sequence ID" value="KTT16116.1"/>
    <property type="molecule type" value="Genomic_DNA"/>
</dbReference>
<keyword evidence="4" id="KW-1185">Reference proteome</keyword>
<proteinExistence type="predicted"/>
<dbReference type="AlphaFoldDB" id="A0A147GPA0"/>
<dbReference type="RefSeq" id="WP_058643550.1">
    <property type="nucleotide sequence ID" value="NZ_LDSL01000130.1"/>
</dbReference>
<dbReference type="Proteomes" id="UP000072741">
    <property type="component" value="Unassembled WGS sequence"/>
</dbReference>
<evidence type="ECO:0000313" key="3">
    <source>
        <dbReference type="EMBL" id="KTT16116.1"/>
    </source>
</evidence>
<feature type="transmembrane region" description="Helical" evidence="2">
    <location>
        <begin position="61"/>
        <end position="82"/>
    </location>
</feature>
<keyword evidence="2" id="KW-1133">Transmembrane helix</keyword>
<dbReference type="PANTHER" id="PTHR34351">
    <property type="entry name" value="SLR1927 PROTEIN-RELATED"/>
    <property type="match status" value="1"/>
</dbReference>
<keyword evidence="2" id="KW-0472">Membrane</keyword>
<accession>A0A147GPA0</accession>
<evidence type="ECO:0000256" key="1">
    <source>
        <dbReference type="SAM" id="MobiDB-lite"/>
    </source>
</evidence>
<dbReference type="PATRIC" id="fig|433924.3.peg.848"/>